<evidence type="ECO:0000313" key="5">
    <source>
        <dbReference type="EMBL" id="CAD6256102.1"/>
    </source>
</evidence>
<dbReference type="Pfam" id="PF24570">
    <property type="entry name" value="BACK_BPM_SPOP"/>
    <property type="match status" value="1"/>
</dbReference>
<protein>
    <recommendedName>
        <fullName evidence="7">BTB domain-containing protein</fullName>
    </recommendedName>
</protein>
<dbReference type="Proteomes" id="UP000604825">
    <property type="component" value="Unassembled WGS sequence"/>
</dbReference>
<gene>
    <name evidence="5" type="ORF">NCGR_LOCUS39622</name>
</gene>
<dbReference type="Gene3D" id="1.25.40.420">
    <property type="match status" value="1"/>
</dbReference>
<comment type="pathway">
    <text evidence="1">Protein modification; protein ubiquitination.</text>
</comment>
<evidence type="ECO:0000313" key="6">
    <source>
        <dbReference type="Proteomes" id="UP000604825"/>
    </source>
</evidence>
<dbReference type="GO" id="GO:0016567">
    <property type="term" value="P:protein ubiquitination"/>
    <property type="evidence" value="ECO:0007669"/>
    <property type="project" value="InterPro"/>
</dbReference>
<dbReference type="InterPro" id="IPR045005">
    <property type="entry name" value="BPM1-6"/>
</dbReference>
<comment type="caution">
    <text evidence="5">The sequence shown here is derived from an EMBL/GenBank/DDBJ whole genome shotgun (WGS) entry which is preliminary data.</text>
</comment>
<dbReference type="Gene3D" id="3.30.710.10">
    <property type="entry name" value="Potassium Channel Kv1.1, Chain A"/>
    <property type="match status" value="1"/>
</dbReference>
<reference evidence="5" key="1">
    <citation type="submission" date="2020-10" db="EMBL/GenBank/DDBJ databases">
        <authorList>
            <person name="Han B."/>
            <person name="Lu T."/>
            <person name="Zhao Q."/>
            <person name="Huang X."/>
            <person name="Zhao Y."/>
        </authorList>
    </citation>
    <scope>NUCLEOTIDE SEQUENCE</scope>
</reference>
<sequence length="140" mass="15694">MAELYGPMKETTETCVRIHDIEARVFKLLLHFVYTDWLPEMDEGVIVVMWQHLLVAADRYGLERLKLNCEHNLCCRINASTVATTLALAEQLGCQGLKKARVQFLKSSSNLKAAMATDGFEHLTTSCPNVLEELLAMVAP</sequence>
<evidence type="ECO:0008006" key="7">
    <source>
        <dbReference type="Google" id="ProtNLM"/>
    </source>
</evidence>
<proteinExistence type="inferred from homology"/>
<dbReference type="OrthoDB" id="681301at2759"/>
<dbReference type="PANTHER" id="PTHR26379:SF483">
    <property type="entry name" value="OS11G0619800 PROTEIN"/>
    <property type="match status" value="1"/>
</dbReference>
<accession>A0A811Q9Z7</accession>
<evidence type="ECO:0000259" key="3">
    <source>
        <dbReference type="Pfam" id="PF00651"/>
    </source>
</evidence>
<feature type="domain" description="BTB" evidence="3">
    <location>
        <begin position="9"/>
        <end position="74"/>
    </location>
</feature>
<evidence type="ECO:0000256" key="2">
    <source>
        <dbReference type="ARBA" id="ARBA00010846"/>
    </source>
</evidence>
<dbReference type="Pfam" id="PF00651">
    <property type="entry name" value="BTB"/>
    <property type="match status" value="1"/>
</dbReference>
<dbReference type="SUPFAM" id="SSF54695">
    <property type="entry name" value="POZ domain"/>
    <property type="match status" value="1"/>
</dbReference>
<feature type="domain" description="BPM/SPOP BACK" evidence="4">
    <location>
        <begin position="81"/>
        <end position="135"/>
    </location>
</feature>
<evidence type="ECO:0000256" key="1">
    <source>
        <dbReference type="ARBA" id="ARBA00004906"/>
    </source>
</evidence>
<dbReference type="AlphaFoldDB" id="A0A811Q9Z7"/>
<name>A0A811Q9Z7_9POAL</name>
<dbReference type="InterPro" id="IPR000210">
    <property type="entry name" value="BTB/POZ_dom"/>
</dbReference>
<comment type="similarity">
    <text evidence="2">Belongs to the Tdpoz family.</text>
</comment>
<dbReference type="InterPro" id="IPR056423">
    <property type="entry name" value="BACK_BPM_SPOP"/>
</dbReference>
<dbReference type="EMBL" id="CAJGYO010000010">
    <property type="protein sequence ID" value="CAD6256102.1"/>
    <property type="molecule type" value="Genomic_DNA"/>
</dbReference>
<organism evidence="5 6">
    <name type="scientific">Miscanthus lutarioriparius</name>
    <dbReference type="NCBI Taxonomy" id="422564"/>
    <lineage>
        <taxon>Eukaryota</taxon>
        <taxon>Viridiplantae</taxon>
        <taxon>Streptophyta</taxon>
        <taxon>Embryophyta</taxon>
        <taxon>Tracheophyta</taxon>
        <taxon>Spermatophyta</taxon>
        <taxon>Magnoliopsida</taxon>
        <taxon>Liliopsida</taxon>
        <taxon>Poales</taxon>
        <taxon>Poaceae</taxon>
        <taxon>PACMAD clade</taxon>
        <taxon>Panicoideae</taxon>
        <taxon>Andropogonodae</taxon>
        <taxon>Andropogoneae</taxon>
        <taxon>Saccharinae</taxon>
        <taxon>Miscanthus</taxon>
    </lineage>
</organism>
<evidence type="ECO:0000259" key="4">
    <source>
        <dbReference type="Pfam" id="PF24570"/>
    </source>
</evidence>
<keyword evidence="6" id="KW-1185">Reference proteome</keyword>
<dbReference type="InterPro" id="IPR011333">
    <property type="entry name" value="SKP1/BTB/POZ_sf"/>
</dbReference>
<dbReference type="PANTHER" id="PTHR26379">
    <property type="entry name" value="BTB/POZ AND MATH DOMAIN-CONTAINING PROTEIN 1"/>
    <property type="match status" value="1"/>
</dbReference>